<accession>A0A7V8V8D4</accession>
<dbReference type="AlphaFoldDB" id="A0A7V8V8D4"/>
<dbReference type="RefSeq" id="WP_207398237.1">
    <property type="nucleotide sequence ID" value="NZ_JABRWO010000011.1"/>
</dbReference>
<protein>
    <recommendedName>
        <fullName evidence="3">DUF4145 domain-containing protein</fullName>
    </recommendedName>
</protein>
<evidence type="ECO:0000313" key="1">
    <source>
        <dbReference type="EMBL" id="MBA2116849.1"/>
    </source>
</evidence>
<proteinExistence type="predicted"/>
<reference evidence="1 2" key="1">
    <citation type="submission" date="2020-05" db="EMBL/GenBank/DDBJ databases">
        <title>Bremerella alba sp. nov., a novel planctomycete isolated from the surface of the macroalga Fucus spiralis.</title>
        <authorList>
            <person name="Godinho O."/>
            <person name="Botelho R."/>
            <person name="Albuquerque L."/>
            <person name="Wiegand S."/>
            <person name="Da Costa M.S."/>
            <person name="Lobo-Da-Cunha A."/>
            <person name="Jogler C."/>
            <person name="Lage O.M."/>
        </authorList>
    </citation>
    <scope>NUCLEOTIDE SEQUENCE [LARGE SCALE GENOMIC DNA]</scope>
    <source>
        <strain evidence="1 2">FF15</strain>
    </source>
</reference>
<evidence type="ECO:0008006" key="3">
    <source>
        <dbReference type="Google" id="ProtNLM"/>
    </source>
</evidence>
<organism evidence="1 2">
    <name type="scientific">Bremerella alba</name>
    <dbReference type="NCBI Taxonomy" id="980252"/>
    <lineage>
        <taxon>Bacteria</taxon>
        <taxon>Pseudomonadati</taxon>
        <taxon>Planctomycetota</taxon>
        <taxon>Planctomycetia</taxon>
        <taxon>Pirellulales</taxon>
        <taxon>Pirellulaceae</taxon>
        <taxon>Bremerella</taxon>
    </lineage>
</organism>
<dbReference type="EMBL" id="JABRWO010000011">
    <property type="protein sequence ID" value="MBA2116849.1"/>
    <property type="molecule type" value="Genomic_DNA"/>
</dbReference>
<keyword evidence="2" id="KW-1185">Reference proteome</keyword>
<evidence type="ECO:0000313" key="2">
    <source>
        <dbReference type="Proteomes" id="UP000551616"/>
    </source>
</evidence>
<dbReference type="Proteomes" id="UP000551616">
    <property type="component" value="Unassembled WGS sequence"/>
</dbReference>
<gene>
    <name evidence="1" type="ORF">HOV93_40420</name>
</gene>
<sequence length="277" mass="30880">MSTLKTIDRQPFEDLLGMSGGYVLDFSDATFASFFAESVGRDIHSSRYTKYGTSKAKKLRAFWDVEQDSIVAKVLGELVDLWEYKTSEPSATDRSTAKRCREIIAKLDGRTQPSSETTEEQFLQENFKNADIANVPIEASLIPILEARFIEAGRSLHADAPLAAIFMCGRVLEGLLLGMALANPRQFNQALCSPKDTAGKVKAFPNWSLAQMINVACELGYLKIDVKKFSHALRDFRNYIHPYQQMSSQFAPDKHTAEICMQVLRAAIANLSGTRNP</sequence>
<comment type="caution">
    <text evidence="1">The sequence shown here is derived from an EMBL/GenBank/DDBJ whole genome shotgun (WGS) entry which is preliminary data.</text>
</comment>
<name>A0A7V8V8D4_9BACT</name>